<dbReference type="InterPro" id="IPR036770">
    <property type="entry name" value="Ankyrin_rpt-contain_sf"/>
</dbReference>
<dbReference type="PANTHER" id="PTHR46224">
    <property type="entry name" value="ANKYRIN REPEAT FAMILY PROTEIN"/>
    <property type="match status" value="1"/>
</dbReference>
<sequence>MLILNIVLNTPLSTTNLKNRKEIAKYLLAKNANLDIALEIAIIDCKLEGVKTLLKAGVKINGNKDASPLMLASEHGQTIIVKYLLKHGTNYNVKGWEKDNLHSNISFPLTQITEISTLCKKANNPNHKYILDRILKTSISSHYDAYKNLSLEQIKQNFSKFKKQLKQDLQNFTAIKALLEDYSSRKKIPINTHTIVEDEGYVSDFKFEKLKNLKQILD</sequence>
<reference evidence="3" key="1">
    <citation type="submission" date="2012-02" db="EMBL/GenBank/DDBJ databases">
        <title>Complete genome sequence of Rickettsia australis strain Cutlack.</title>
        <authorList>
            <person name="Johnson S.L."/>
            <person name="Munk A.C."/>
            <person name="Han S."/>
            <person name="Bruce D.C."/>
            <person name="Dasch G.A."/>
        </authorList>
    </citation>
    <scope>NUCLEOTIDE SEQUENCE [LARGE SCALE GENOMIC DNA]</scope>
    <source>
        <strain evidence="3">Cutlack</strain>
    </source>
</reference>
<dbReference type="InterPro" id="IPR002110">
    <property type="entry name" value="Ankyrin_rpt"/>
</dbReference>
<keyword evidence="1" id="KW-0040">ANK repeat</keyword>
<evidence type="ECO:0000313" key="2">
    <source>
        <dbReference type="EMBL" id="AFC70973.1"/>
    </source>
</evidence>
<dbReference type="PROSITE" id="PS50297">
    <property type="entry name" value="ANK_REP_REGION"/>
    <property type="match status" value="1"/>
</dbReference>
<dbReference type="STRING" id="1105110.MC5_03110"/>
<organism evidence="2 3">
    <name type="scientific">Rickettsia australis (strain Cutlack)</name>
    <dbReference type="NCBI Taxonomy" id="1105110"/>
    <lineage>
        <taxon>Bacteria</taxon>
        <taxon>Pseudomonadati</taxon>
        <taxon>Pseudomonadota</taxon>
        <taxon>Alphaproteobacteria</taxon>
        <taxon>Rickettsiales</taxon>
        <taxon>Rickettsiaceae</taxon>
        <taxon>Rickettsieae</taxon>
        <taxon>Rickettsia</taxon>
        <taxon>spotted fever group</taxon>
    </lineage>
</organism>
<dbReference type="PROSITE" id="PS50088">
    <property type="entry name" value="ANK_REPEAT"/>
    <property type="match status" value="1"/>
</dbReference>
<evidence type="ECO:0000313" key="3">
    <source>
        <dbReference type="Proteomes" id="UP000007589"/>
    </source>
</evidence>
<dbReference type="SUPFAM" id="SSF48403">
    <property type="entry name" value="Ankyrin repeat"/>
    <property type="match status" value="1"/>
</dbReference>
<dbReference type="PANTHER" id="PTHR46224:SF64">
    <property type="entry name" value="IQ MOTIF AND ANKYRIN REPEAT DOMAIN-CONTAINING PROTEIN 1"/>
    <property type="match status" value="1"/>
</dbReference>
<name>H8K6T0_RICAC</name>
<dbReference type="AlphaFoldDB" id="H8K6T0"/>
<gene>
    <name evidence="2" type="ordered locus">MC5_03110</name>
</gene>
<evidence type="ECO:0000256" key="1">
    <source>
        <dbReference type="PROSITE-ProRule" id="PRU00023"/>
    </source>
</evidence>
<proteinExistence type="predicted"/>
<dbReference type="InterPro" id="IPR051616">
    <property type="entry name" value="Cul2-RING_E3_ligase_SR"/>
</dbReference>
<dbReference type="Proteomes" id="UP000007589">
    <property type="component" value="Chromosome"/>
</dbReference>
<keyword evidence="3" id="KW-1185">Reference proteome</keyword>
<dbReference type="Gene3D" id="1.25.40.20">
    <property type="entry name" value="Ankyrin repeat-containing domain"/>
    <property type="match status" value="1"/>
</dbReference>
<protein>
    <submittedName>
        <fullName evidence="2">Uncharacterized protein</fullName>
    </submittedName>
</protein>
<dbReference type="EMBL" id="CP003338">
    <property type="protein sequence ID" value="AFC70973.1"/>
    <property type="molecule type" value="Genomic_DNA"/>
</dbReference>
<dbReference type="OrthoDB" id="9796880at2"/>
<accession>H8K6T0</accession>
<feature type="repeat" description="ANK" evidence="1">
    <location>
        <begin position="64"/>
        <end position="96"/>
    </location>
</feature>
<dbReference type="Pfam" id="PF12796">
    <property type="entry name" value="Ank_2"/>
    <property type="match status" value="1"/>
</dbReference>
<dbReference type="HOGENOM" id="CLU_1266090_0_0_5"/>
<dbReference type="SMART" id="SM00248">
    <property type="entry name" value="ANK"/>
    <property type="match status" value="2"/>
</dbReference>
<dbReference type="KEGG" id="rau:MC5_03110"/>